<evidence type="ECO:0000256" key="2">
    <source>
        <dbReference type="ARBA" id="ARBA00022801"/>
    </source>
</evidence>
<dbReference type="PANTHER" id="PTHR42800:SF1">
    <property type="entry name" value="EXOINULINASE INUD (AFU_ORTHOLOGUE AFUA_5G00480)"/>
    <property type="match status" value="1"/>
</dbReference>
<dbReference type="CDD" id="cd18622">
    <property type="entry name" value="GH32_Inu-like"/>
    <property type="match status" value="1"/>
</dbReference>
<dbReference type="Gene3D" id="2.60.120.560">
    <property type="entry name" value="Exo-inulinase, domain 1"/>
    <property type="match status" value="1"/>
</dbReference>
<gene>
    <name evidence="7" type="ORF">ABS311_14975</name>
</gene>
<dbReference type="Pfam" id="PF08244">
    <property type="entry name" value="Glyco_hydro_32C"/>
    <property type="match status" value="1"/>
</dbReference>
<evidence type="ECO:0000313" key="8">
    <source>
        <dbReference type="Proteomes" id="UP001467690"/>
    </source>
</evidence>
<sequence length="696" mass="77823">MKKVYPLIAAGLLTACSQSNIDSLSQAQVVSGEEKVNAANSFHYQDHHRPQFHFTPQANWMNDPNGMVYHNGEYHLFFQYYPDDTVWGPMHWGHAVSKDLVHWEELPIALYPDEHGWIFSGSAVADVNNTSGLGTKENPPLIAIYTYHNEPERLAGSKNYQTQGIAYSLDNGRSWTPYKGNPVLIGPNIPDFRDPKVAWYEPDQKWIMTLAVDDHVSFYSSPNLIDWKFESDFGIDAGTHGGVWECPDLIKMPVEGSDEEKYVLLVSINPGGPNGGSATQYFVGDFDGHKFTLDPKMKQEVSKIPAHFPEGQVFADFENDFSEWTLTGTAFSAGPVAGNYPNQGSVSNYIGKRLVNSFYKGDAATGAMTSKTFTIEQPYINLYVGGGMHPGKTAVNLLVDGEVVKTATGPNNERLEITSWDVSDLTGKDAQIEIIDRVSGGWGHINVDHIVFSNKAAHTDIEPAVWLDYGTDNYAGVTWSNVPQEDGRFLFIGWMSNWLYANNTPTDRWRSAMTIPRELQLYKSQAGYRVRSVPVDELDKLRSTTHIDSNTLVYGRTDLTRLAGFNSAQFEFNATVDAQTAEQFSIDIANAVGEKVSIVFDRENNQLVLDRRNSGKSRFHGSFAIEQFAPLDGEQSKYQITVYQDASSTELFVNNGEIVMTALVFPNQDYSKVIINSDEEIKLNSWSLHELTSIWK</sequence>
<dbReference type="InterPro" id="IPR013148">
    <property type="entry name" value="Glyco_hydro_32_N"/>
</dbReference>
<feature type="domain" description="Glycosyl hydrolase family 32 N-terminal" evidence="5">
    <location>
        <begin position="53"/>
        <end position="294"/>
    </location>
</feature>
<dbReference type="InterPro" id="IPR013320">
    <property type="entry name" value="ConA-like_dom_sf"/>
</dbReference>
<dbReference type="SUPFAM" id="SSF75005">
    <property type="entry name" value="Arabinanase/levansucrase/invertase"/>
    <property type="match status" value="1"/>
</dbReference>
<comment type="similarity">
    <text evidence="1 4">Belongs to the glycosyl hydrolase 32 family.</text>
</comment>
<dbReference type="InterPro" id="IPR013189">
    <property type="entry name" value="Glyco_hydro_32_C"/>
</dbReference>
<dbReference type="Proteomes" id="UP001467690">
    <property type="component" value="Unassembled WGS sequence"/>
</dbReference>
<dbReference type="PROSITE" id="PS00609">
    <property type="entry name" value="GLYCOSYL_HYDROL_F32"/>
    <property type="match status" value="1"/>
</dbReference>
<protein>
    <submittedName>
        <fullName evidence="7">Glycoside hydrolase family 32 protein</fullName>
    </submittedName>
</protein>
<evidence type="ECO:0000256" key="3">
    <source>
        <dbReference type="ARBA" id="ARBA00023295"/>
    </source>
</evidence>
<evidence type="ECO:0000256" key="4">
    <source>
        <dbReference type="RuleBase" id="RU362110"/>
    </source>
</evidence>
<dbReference type="SUPFAM" id="SSF49899">
    <property type="entry name" value="Concanavalin A-like lectins/glucanases"/>
    <property type="match status" value="1"/>
</dbReference>
<evidence type="ECO:0000313" key="7">
    <source>
        <dbReference type="EMBL" id="MER2493183.1"/>
    </source>
</evidence>
<evidence type="ECO:0000259" key="5">
    <source>
        <dbReference type="Pfam" id="PF00251"/>
    </source>
</evidence>
<proteinExistence type="inferred from homology"/>
<name>A0ABV1RJR5_9ALTE</name>
<keyword evidence="3 4" id="KW-0326">Glycosidase</keyword>
<keyword evidence="8" id="KW-1185">Reference proteome</keyword>
<evidence type="ECO:0000256" key="1">
    <source>
        <dbReference type="ARBA" id="ARBA00009902"/>
    </source>
</evidence>
<feature type="domain" description="Glycosyl hydrolase family 32 N-terminal" evidence="5">
    <location>
        <begin position="455"/>
        <end position="524"/>
    </location>
</feature>
<feature type="domain" description="Glycosyl hydrolase family 32 C-terminal" evidence="6">
    <location>
        <begin position="537"/>
        <end position="680"/>
    </location>
</feature>
<evidence type="ECO:0000259" key="6">
    <source>
        <dbReference type="Pfam" id="PF08244"/>
    </source>
</evidence>
<accession>A0ABV1RJR5</accession>
<organism evidence="7 8">
    <name type="scientific">Catenovulum sediminis</name>
    <dbReference type="NCBI Taxonomy" id="1740262"/>
    <lineage>
        <taxon>Bacteria</taxon>
        <taxon>Pseudomonadati</taxon>
        <taxon>Pseudomonadota</taxon>
        <taxon>Gammaproteobacteria</taxon>
        <taxon>Alteromonadales</taxon>
        <taxon>Alteromonadaceae</taxon>
        <taxon>Catenovulum</taxon>
    </lineage>
</organism>
<reference evidence="7 8" key="1">
    <citation type="submission" date="2024-06" db="EMBL/GenBank/DDBJ databases">
        <authorList>
            <person name="Chen R.Y."/>
        </authorList>
    </citation>
    <scope>NUCLEOTIDE SEQUENCE [LARGE SCALE GENOMIC DNA]</scope>
    <source>
        <strain evidence="7 8">D2</strain>
    </source>
</reference>
<dbReference type="PANTHER" id="PTHR42800">
    <property type="entry name" value="EXOINULINASE INUD (AFU_ORTHOLOGUE AFUA_5G00480)"/>
    <property type="match status" value="1"/>
</dbReference>
<dbReference type="RefSeq" id="WP_350402497.1">
    <property type="nucleotide sequence ID" value="NZ_JBELOE010000255.1"/>
</dbReference>
<dbReference type="Pfam" id="PF00251">
    <property type="entry name" value="Glyco_hydro_32N"/>
    <property type="match status" value="2"/>
</dbReference>
<dbReference type="PROSITE" id="PS51257">
    <property type="entry name" value="PROKAR_LIPOPROTEIN"/>
    <property type="match status" value="1"/>
</dbReference>
<dbReference type="InterPro" id="IPR001362">
    <property type="entry name" value="Glyco_hydro_32"/>
</dbReference>
<keyword evidence="2 4" id="KW-0378">Hydrolase</keyword>
<dbReference type="InterPro" id="IPR023296">
    <property type="entry name" value="Glyco_hydro_beta-prop_sf"/>
</dbReference>
<dbReference type="GO" id="GO:0016787">
    <property type="term" value="F:hydrolase activity"/>
    <property type="evidence" value="ECO:0007669"/>
    <property type="project" value="UniProtKB-KW"/>
</dbReference>
<dbReference type="InterPro" id="IPR018053">
    <property type="entry name" value="Glyco_hydro_32_AS"/>
</dbReference>
<comment type="caution">
    <text evidence="7">The sequence shown here is derived from an EMBL/GenBank/DDBJ whole genome shotgun (WGS) entry which is preliminary data.</text>
</comment>
<dbReference type="SMART" id="SM00640">
    <property type="entry name" value="Glyco_32"/>
    <property type="match status" value="1"/>
</dbReference>
<dbReference type="Gene3D" id="2.115.10.20">
    <property type="entry name" value="Glycosyl hydrolase domain, family 43"/>
    <property type="match status" value="2"/>
</dbReference>
<dbReference type="EMBL" id="JBELOE010000255">
    <property type="protein sequence ID" value="MER2493183.1"/>
    <property type="molecule type" value="Genomic_DNA"/>
</dbReference>